<dbReference type="InterPro" id="IPR003788">
    <property type="entry name" value="NDUFAF7"/>
</dbReference>
<name>A0A2R6Y2C9_9BACL</name>
<dbReference type="InterPro" id="IPR038375">
    <property type="entry name" value="NDUFAF7_sf"/>
</dbReference>
<protein>
    <recommendedName>
        <fullName evidence="5">SAM-dependent methyltransferase</fullName>
    </recommendedName>
</protein>
<evidence type="ECO:0000256" key="2">
    <source>
        <dbReference type="ARBA" id="ARBA00022679"/>
    </source>
</evidence>
<reference evidence="4" key="1">
    <citation type="journal article" date="2018" name="Sci. Rep.">
        <title>Lignite coal burning seam in the remote Altai Mountains harbors a hydrogen-driven thermophilic microbial community.</title>
        <authorList>
            <person name="Kadnikov V.V."/>
            <person name="Mardanov A.V."/>
            <person name="Ivasenko D.A."/>
            <person name="Antsiferov D.V."/>
            <person name="Beletsky A.V."/>
            <person name="Karnachuk O.V."/>
            <person name="Ravin N.V."/>
        </authorList>
    </citation>
    <scope>NUCLEOTIDE SEQUENCE [LARGE SCALE GENOMIC DNA]</scope>
</reference>
<dbReference type="InterPro" id="IPR029063">
    <property type="entry name" value="SAM-dependent_MTases_sf"/>
</dbReference>
<evidence type="ECO:0008006" key="5">
    <source>
        <dbReference type="Google" id="ProtNLM"/>
    </source>
</evidence>
<dbReference type="Gene3D" id="3.40.50.12710">
    <property type="match status" value="1"/>
</dbReference>
<dbReference type="AlphaFoldDB" id="A0A2R6Y2C9"/>
<dbReference type="Proteomes" id="UP000244338">
    <property type="component" value="Unassembled WGS sequence"/>
</dbReference>
<dbReference type="GO" id="GO:0035243">
    <property type="term" value="F:protein-arginine omega-N symmetric methyltransferase activity"/>
    <property type="evidence" value="ECO:0007669"/>
    <property type="project" value="TreeGrafter"/>
</dbReference>
<evidence type="ECO:0000313" key="4">
    <source>
        <dbReference type="Proteomes" id="UP000244338"/>
    </source>
</evidence>
<sequence>MPVVRPFEGPCREVLLQTLKAAPLQRISFAEWMELALYHPTCGYYVRAQDKIGRQHDFITSSHVHSVFGKFWGARFAAWAGEKALELIELGPGEGRFVGALLDYMRDGAPNVYGRLTVYLYEISPYHRMKINERLADHRAQLPIVFIDDLSDVPVKEARRETDLCRIVFSNEFWDAHPVERLRFLPEGGFERQVVRLQDDDRWHLAWEPFALHEPFAPHDPFDSSLSDPHKDPLFGEVFGKKRFYKRDAGTIGVDETEISMQAAQIGEVLRLMGFHQDWQSTLRWLQEEVRLPAEELSAFMDDSDLQIVIEVPVLAYKTYQTVLGRLAPDTIVSIDYGADQVGMILKALRGGSLRAFYAHTIRDDFWQYPGLMDMTVDVPFHLFIRAGESSGYETLAFKKQGVYLTEQGIFEWLRTPQDHDPFSAEARQNRAIVQLIQPGGMGDAFYVLLQKRHA</sequence>
<comment type="caution">
    <text evidence="3">The sequence shown here is derived from an EMBL/GenBank/DDBJ whole genome shotgun (WGS) entry which is preliminary data.</text>
</comment>
<accession>A0A2R6Y2C9</accession>
<gene>
    <name evidence="3" type="ORF">BSOLF_2648</name>
</gene>
<evidence type="ECO:0000313" key="3">
    <source>
        <dbReference type="EMBL" id="PTQ56846.1"/>
    </source>
</evidence>
<proteinExistence type="predicted"/>
<dbReference type="EMBL" id="PEBX01000018">
    <property type="protein sequence ID" value="PTQ56846.1"/>
    <property type="molecule type" value="Genomic_DNA"/>
</dbReference>
<dbReference type="PANTHER" id="PTHR12049">
    <property type="entry name" value="PROTEIN ARGININE METHYLTRANSFERASE NDUFAF7, MITOCHONDRIAL"/>
    <property type="match status" value="1"/>
</dbReference>
<keyword evidence="1" id="KW-0489">Methyltransferase</keyword>
<organism evidence="3 4">
    <name type="scientific">Candidatus Carbonibacillus altaicus</name>
    <dbReference type="NCBI Taxonomy" id="2163959"/>
    <lineage>
        <taxon>Bacteria</taxon>
        <taxon>Bacillati</taxon>
        <taxon>Bacillota</taxon>
        <taxon>Bacilli</taxon>
        <taxon>Bacillales</taxon>
        <taxon>Candidatus Carbonibacillus</taxon>
    </lineage>
</organism>
<dbReference type="Pfam" id="PF02636">
    <property type="entry name" value="Methyltransf_28"/>
    <property type="match status" value="1"/>
</dbReference>
<evidence type="ECO:0000256" key="1">
    <source>
        <dbReference type="ARBA" id="ARBA00022603"/>
    </source>
</evidence>
<dbReference type="PANTHER" id="PTHR12049:SF7">
    <property type="entry name" value="PROTEIN ARGININE METHYLTRANSFERASE NDUFAF7, MITOCHONDRIAL"/>
    <property type="match status" value="1"/>
</dbReference>
<dbReference type="GO" id="GO:0032259">
    <property type="term" value="P:methylation"/>
    <property type="evidence" value="ECO:0007669"/>
    <property type="project" value="UniProtKB-KW"/>
</dbReference>
<dbReference type="SUPFAM" id="SSF53335">
    <property type="entry name" value="S-adenosyl-L-methionine-dependent methyltransferases"/>
    <property type="match status" value="1"/>
</dbReference>
<keyword evidence="2" id="KW-0808">Transferase</keyword>